<dbReference type="InterPro" id="IPR019999">
    <property type="entry name" value="Anth_synth_I-like"/>
</dbReference>
<dbReference type="InterPro" id="IPR010112">
    <property type="entry name" value="TrpE-G_bact"/>
</dbReference>
<dbReference type="GO" id="GO:0000162">
    <property type="term" value="P:L-tryptophan biosynthetic process"/>
    <property type="evidence" value="ECO:0007669"/>
    <property type="project" value="InterPro"/>
</dbReference>
<dbReference type="InterPro" id="IPR029062">
    <property type="entry name" value="Class_I_gatase-like"/>
</dbReference>
<dbReference type="SUPFAM" id="SSF52317">
    <property type="entry name" value="Class I glutamine amidotransferase-like"/>
    <property type="match status" value="1"/>
</dbReference>
<dbReference type="Pfam" id="PF00117">
    <property type="entry name" value="GATase"/>
    <property type="match status" value="1"/>
</dbReference>
<keyword evidence="1" id="KW-0315">Glutamine amidotransferase</keyword>
<gene>
    <name evidence="4" type="ORF">H4N64_29255</name>
</gene>
<dbReference type="Gene3D" id="3.60.120.10">
    <property type="entry name" value="Anthranilate synthase"/>
    <property type="match status" value="1"/>
</dbReference>
<protein>
    <submittedName>
        <fullName evidence="4">Anthranilate synthase component I</fullName>
        <ecNumber evidence="4">4.1.3.27</ecNumber>
    </submittedName>
</protein>
<evidence type="ECO:0000259" key="2">
    <source>
        <dbReference type="Pfam" id="PF00117"/>
    </source>
</evidence>
<dbReference type="InterPro" id="IPR015890">
    <property type="entry name" value="Chorismate_C"/>
</dbReference>
<dbReference type="PROSITE" id="PS51273">
    <property type="entry name" value="GATASE_TYPE_1"/>
    <property type="match status" value="1"/>
</dbReference>
<dbReference type="PRINTS" id="PR00096">
    <property type="entry name" value="GATASE"/>
</dbReference>
<dbReference type="PRINTS" id="PR00097">
    <property type="entry name" value="ANTSNTHASEII"/>
</dbReference>
<evidence type="ECO:0000259" key="3">
    <source>
        <dbReference type="Pfam" id="PF00425"/>
    </source>
</evidence>
<dbReference type="Gene3D" id="3.40.50.880">
    <property type="match status" value="1"/>
</dbReference>
<feature type="domain" description="Chorismate-utilising enzyme C-terminal" evidence="3">
    <location>
        <begin position="248"/>
        <end position="505"/>
    </location>
</feature>
<dbReference type="NCBIfam" id="NF010081">
    <property type="entry name" value="PRK13566.1"/>
    <property type="match status" value="1"/>
</dbReference>
<feature type="domain" description="Glutamine amidotransferase" evidence="2">
    <location>
        <begin position="538"/>
        <end position="715"/>
    </location>
</feature>
<dbReference type="Pfam" id="PF00425">
    <property type="entry name" value="Chorismate_bind"/>
    <property type="match status" value="1"/>
</dbReference>
<accession>A0A7X1MBV6</accession>
<sequence>MPLLETSRPRTGRAATSGRWTTPVGVEVVRTTELLGSAAVLRTDLEDTLDERRGMLLFRGPDRIIGYSDPPVEITATGQEIRATALNERGRVLLPALLALFSRAIGPGGRAEADGDTLRVRGGVPDGTFAEEDRTRQVGVFAAIRSVVEGLALPDDALLGLYGAFGYDLIFQVDPVTLGQHRAPGDRDMVLHLPDTIYELDLKADEAVRHDYDFRVGASRTDGLDRATPARPFVPAAQAPERDHAPGEYARVVERARPLFRSGDLFEVVPSQSFHRVVERPPSRLFRTLRERNPAPHSLLMNLAQDEYLVGASPEMFVRVTPRGASGALVETSPISGTIARGRDALEDADRIRTLLNSSKDEHELTMCTDVDRNDKSRVCLPGTVQVTARRRIEMYSTLIHTVDRVEGVLRPDRDALDAFLAHLWAVTVTGAPKLSAIEFIERHERSPRRWYGGAVGRIGFDGGLDTVLTLRTIHLHDGVATVRAGATLLHDSTPEDEELETELKAKALLGVLDEPATPLRPARLGVEEGPGAGRRILLVDHRDSFVHCLAGYLRETGAEVGTYRSGGHLPLLAEQRPDLVVLSPGPGTPSDFGTAATLAEAERLGIPVFGVCLGLQGIVEYLGGTLGVLPEPVHGKPSRVRRTEADSMLLDGLPKSFTVGRYHSLYADPAQLPDSLRVTAATEDGRVAMAVEAPERRFAAVQFHPESIMTTAGRTGRLVVHNAVARLTRTPIGALR</sequence>
<dbReference type="AlphaFoldDB" id="A0A7X1MBV6"/>
<keyword evidence="4" id="KW-0456">Lyase</keyword>
<keyword evidence="5" id="KW-1185">Reference proteome</keyword>
<evidence type="ECO:0000313" key="5">
    <source>
        <dbReference type="Proteomes" id="UP000584670"/>
    </source>
</evidence>
<reference evidence="4 5" key="1">
    <citation type="submission" date="2020-08" db="EMBL/GenBank/DDBJ databases">
        <title>Streptomyces sp. PSKA01 genome sequencing and assembly.</title>
        <authorList>
            <person name="Mandal S."/>
            <person name="Maiti P.K."/>
            <person name="Das P."/>
        </authorList>
    </citation>
    <scope>NUCLEOTIDE SEQUENCE [LARGE SCALE GENOMIC DNA]</scope>
    <source>
        <strain evidence="4 5">PSKA01</strain>
    </source>
</reference>
<dbReference type="NCBIfam" id="TIGR01815">
    <property type="entry name" value="TrpE-clade3"/>
    <property type="match status" value="1"/>
</dbReference>
<dbReference type="EC" id="4.1.3.27" evidence="4"/>
<dbReference type="InterPro" id="IPR006221">
    <property type="entry name" value="TrpG/PapA_dom"/>
</dbReference>
<dbReference type="CDD" id="cd01743">
    <property type="entry name" value="GATase1_Anthranilate_Synthase"/>
    <property type="match status" value="1"/>
</dbReference>
<proteinExistence type="predicted"/>
<dbReference type="RefSeq" id="WP_186285437.1">
    <property type="nucleotide sequence ID" value="NZ_JACMSF010000038.1"/>
</dbReference>
<name>A0A7X1MBV6_9ACTN</name>
<dbReference type="PANTHER" id="PTHR11236:SF9">
    <property type="entry name" value="ANTHRANILATE SYNTHASE COMPONENT 1"/>
    <property type="match status" value="1"/>
</dbReference>
<dbReference type="InterPro" id="IPR017926">
    <property type="entry name" value="GATASE"/>
</dbReference>
<dbReference type="PANTHER" id="PTHR11236">
    <property type="entry name" value="AMINOBENZOATE/ANTHRANILATE SYNTHASE"/>
    <property type="match status" value="1"/>
</dbReference>
<evidence type="ECO:0000313" key="4">
    <source>
        <dbReference type="EMBL" id="MBC2905587.1"/>
    </source>
</evidence>
<dbReference type="Proteomes" id="UP000584670">
    <property type="component" value="Unassembled WGS sequence"/>
</dbReference>
<evidence type="ECO:0000256" key="1">
    <source>
        <dbReference type="ARBA" id="ARBA00022962"/>
    </source>
</evidence>
<dbReference type="SUPFAM" id="SSF56322">
    <property type="entry name" value="ADC synthase"/>
    <property type="match status" value="1"/>
</dbReference>
<organism evidence="4 5">
    <name type="scientific">Streptomyces cupreus</name>
    <dbReference type="NCBI Taxonomy" id="2759956"/>
    <lineage>
        <taxon>Bacteria</taxon>
        <taxon>Bacillati</taxon>
        <taxon>Actinomycetota</taxon>
        <taxon>Actinomycetes</taxon>
        <taxon>Kitasatosporales</taxon>
        <taxon>Streptomycetaceae</taxon>
        <taxon>Streptomyces</taxon>
    </lineage>
</organism>
<dbReference type="EMBL" id="JACMSF010000038">
    <property type="protein sequence ID" value="MBC2905587.1"/>
    <property type="molecule type" value="Genomic_DNA"/>
</dbReference>
<dbReference type="InterPro" id="IPR005801">
    <property type="entry name" value="ADC_synthase"/>
</dbReference>
<dbReference type="GO" id="GO:0004049">
    <property type="term" value="F:anthranilate synthase activity"/>
    <property type="evidence" value="ECO:0007669"/>
    <property type="project" value="UniProtKB-EC"/>
</dbReference>
<comment type="caution">
    <text evidence="4">The sequence shown here is derived from an EMBL/GenBank/DDBJ whole genome shotgun (WGS) entry which is preliminary data.</text>
</comment>